<keyword evidence="3" id="KW-1185">Reference proteome</keyword>
<evidence type="ECO:0000313" key="3">
    <source>
        <dbReference type="Proteomes" id="UP000472262"/>
    </source>
</evidence>
<reference evidence="2" key="2">
    <citation type="submission" date="2025-09" db="UniProtKB">
        <authorList>
            <consortium name="Ensembl"/>
        </authorList>
    </citation>
    <scope>IDENTIFICATION</scope>
</reference>
<feature type="compositionally biased region" description="Pro residues" evidence="1">
    <location>
        <begin position="60"/>
        <end position="70"/>
    </location>
</feature>
<feature type="region of interest" description="Disordered" evidence="1">
    <location>
        <begin position="19"/>
        <end position="73"/>
    </location>
</feature>
<feature type="compositionally biased region" description="Polar residues" evidence="1">
    <location>
        <begin position="24"/>
        <end position="51"/>
    </location>
</feature>
<dbReference type="InParanoid" id="A0A672JXC5"/>
<proteinExistence type="predicted"/>
<dbReference type="InterPro" id="IPR026780">
    <property type="entry name" value="PNRC1/2"/>
</dbReference>
<reference evidence="2" key="1">
    <citation type="submission" date="2025-08" db="UniProtKB">
        <authorList>
            <consortium name="Ensembl"/>
        </authorList>
    </citation>
    <scope>IDENTIFICATION</scope>
</reference>
<dbReference type="Proteomes" id="UP000472262">
    <property type="component" value="Unassembled WGS sequence"/>
</dbReference>
<evidence type="ECO:0000313" key="2">
    <source>
        <dbReference type="Ensembl" id="ENSSGRP00000000894.1"/>
    </source>
</evidence>
<protein>
    <recommendedName>
        <fullName evidence="4">Proline-rich nuclear receptor coactivator 1</fullName>
    </recommendedName>
</protein>
<name>A0A672JXC5_SINGR</name>
<dbReference type="AlphaFoldDB" id="A0A672JXC5"/>
<accession>A0A672JXC5</accession>
<evidence type="ECO:0000256" key="1">
    <source>
        <dbReference type="SAM" id="MobiDB-lite"/>
    </source>
</evidence>
<dbReference type="PANTHER" id="PTHR15405">
    <property type="entry name" value="PROLINE-RICH NUCLEAR RECEPTOR COACTIVATOR"/>
    <property type="match status" value="1"/>
</dbReference>
<dbReference type="Ensembl" id="ENSSGRT00000000979.1">
    <property type="protein sequence ID" value="ENSSGRP00000000894.1"/>
    <property type="gene ID" value="ENSSGRG00000000569.1"/>
</dbReference>
<evidence type="ECO:0008006" key="4">
    <source>
        <dbReference type="Google" id="ProtNLM"/>
    </source>
</evidence>
<organism evidence="2 3">
    <name type="scientific">Sinocyclocheilus grahami</name>
    <name type="common">Dianchi golden-line fish</name>
    <name type="synonym">Barbus grahami</name>
    <dbReference type="NCBI Taxonomy" id="75366"/>
    <lineage>
        <taxon>Eukaryota</taxon>
        <taxon>Metazoa</taxon>
        <taxon>Chordata</taxon>
        <taxon>Craniata</taxon>
        <taxon>Vertebrata</taxon>
        <taxon>Euteleostomi</taxon>
        <taxon>Actinopterygii</taxon>
        <taxon>Neopterygii</taxon>
        <taxon>Teleostei</taxon>
        <taxon>Ostariophysi</taxon>
        <taxon>Cypriniformes</taxon>
        <taxon>Cyprinidae</taxon>
        <taxon>Cyprininae</taxon>
        <taxon>Sinocyclocheilus</taxon>
    </lineage>
</organism>
<sequence>TAIFHKKIRIQTTDNLIKRRQWSKQRNAADNTQLPQRQENPTQTGKSTLSSEAEKTYAGPPSPRVLPKPPSHWVGEDALQQHCSKEQISVHLKTLLKVRAEP</sequence>